<evidence type="ECO:0000313" key="2">
    <source>
        <dbReference type="Proteomes" id="UP000217846"/>
    </source>
</evidence>
<dbReference type="OMA" id="MITYYNI"/>
<name>A0AAD1FLD3_RICJA</name>
<dbReference type="Proteomes" id="UP000217846">
    <property type="component" value="Chromosome"/>
</dbReference>
<reference evidence="1 2" key="1">
    <citation type="journal article" date="2017" name="Genome Biol. Evol.">
        <title>Extremely Low Genomic Diversity of Rickettsia japonica Distributed in Japan.</title>
        <authorList>
            <person name="Akter A."/>
            <person name="Ooka T."/>
            <person name="Gotoh Y."/>
            <person name="Yamamoto S."/>
            <person name="Fujita H."/>
            <person name="Terasoma F."/>
            <person name="Kida K."/>
            <person name="Taira M."/>
            <person name="Nakadouzono F."/>
            <person name="Gokuden M."/>
            <person name="Hirano M."/>
            <person name="Miyashiro M."/>
            <person name="Inari K."/>
            <person name="Shimazu Y."/>
            <person name="Tabara K."/>
            <person name="Toyoda A."/>
            <person name="Yoshimura D."/>
            <person name="Itoh T."/>
            <person name="Kitano T."/>
            <person name="Sato M.P."/>
            <person name="Katsura K."/>
            <person name="Mondal S.I."/>
            <person name="Ogura Y."/>
            <person name="Ando S."/>
            <person name="Hayashi T."/>
        </authorList>
    </citation>
    <scope>NUCLEOTIDE SEQUENCE [LARGE SCALE GENOMIC DNA]</scope>
    <source>
        <strain evidence="1 2">YH_M</strain>
    </source>
</reference>
<protein>
    <submittedName>
        <fullName evidence="1">Uncharacterized protein</fullName>
    </submittedName>
</protein>
<dbReference type="AlphaFoldDB" id="A0AAD1FLD3"/>
<proteinExistence type="predicted"/>
<accession>A0AAD1FLD3</accession>
<dbReference type="EMBL" id="AP017602">
    <property type="protein sequence ID" value="BAW83327.1"/>
    <property type="molecule type" value="Genomic_DNA"/>
</dbReference>
<evidence type="ECO:0000313" key="1">
    <source>
        <dbReference type="EMBL" id="BAW83327.1"/>
    </source>
</evidence>
<sequence>MSVNKMSNTKEIAIILYKNEMKKLLPTTIPKIEPNINTIKKGNRAKYYYINNTDKIFDISKIIKALENYKKQELNAMEMAQLLLSANAK</sequence>
<organism evidence="1 2">
    <name type="scientific">Rickettsia japonica</name>
    <dbReference type="NCBI Taxonomy" id="35790"/>
    <lineage>
        <taxon>Bacteria</taxon>
        <taxon>Pseudomonadati</taxon>
        <taxon>Pseudomonadota</taxon>
        <taxon>Alphaproteobacteria</taxon>
        <taxon>Rickettsiales</taxon>
        <taxon>Rickettsiaceae</taxon>
        <taxon>Rickettsieae</taxon>
        <taxon>Rickettsia</taxon>
        <taxon>spotted fever group</taxon>
    </lineage>
</organism>
<gene>
    <name evidence="1" type="ORF">RJYHM_1126</name>
</gene>